<dbReference type="SMART" id="SM00342">
    <property type="entry name" value="HTH_ARAC"/>
    <property type="match status" value="1"/>
</dbReference>
<dbReference type="GO" id="GO:0043565">
    <property type="term" value="F:sequence-specific DNA binding"/>
    <property type="evidence" value="ECO:0007669"/>
    <property type="project" value="InterPro"/>
</dbReference>
<comment type="caution">
    <text evidence="8">The sequence shown here is derived from an EMBL/GenBank/DDBJ whole genome shotgun (WGS) entry which is preliminary data.</text>
</comment>
<feature type="region of interest" description="Disordered" evidence="5">
    <location>
        <begin position="271"/>
        <end position="291"/>
    </location>
</feature>
<accession>A0A1A5Y9K9</accession>
<dbReference type="Gene3D" id="3.40.50.2300">
    <property type="match status" value="1"/>
</dbReference>
<name>A0A1A5Y9K9_9BACL</name>
<dbReference type="CDD" id="cd17536">
    <property type="entry name" value="REC_YesN-like"/>
    <property type="match status" value="1"/>
</dbReference>
<dbReference type="GO" id="GO:0000160">
    <property type="term" value="P:phosphorelay signal transduction system"/>
    <property type="evidence" value="ECO:0007669"/>
    <property type="project" value="InterPro"/>
</dbReference>
<dbReference type="EMBL" id="LYPA01000080">
    <property type="protein sequence ID" value="OBR62304.1"/>
    <property type="molecule type" value="Genomic_DNA"/>
</dbReference>
<feature type="compositionally biased region" description="Polar residues" evidence="5">
    <location>
        <begin position="129"/>
        <end position="144"/>
    </location>
</feature>
<dbReference type="PRINTS" id="PR00032">
    <property type="entry name" value="HTHARAC"/>
</dbReference>
<dbReference type="SUPFAM" id="SSF46689">
    <property type="entry name" value="Homeodomain-like"/>
    <property type="match status" value="2"/>
</dbReference>
<gene>
    <name evidence="8" type="ORF">A7K91_01405</name>
</gene>
<dbReference type="PANTHER" id="PTHR43280">
    <property type="entry name" value="ARAC-FAMILY TRANSCRIPTIONAL REGULATOR"/>
    <property type="match status" value="1"/>
</dbReference>
<evidence type="ECO:0000256" key="5">
    <source>
        <dbReference type="SAM" id="MobiDB-lite"/>
    </source>
</evidence>
<keyword evidence="4" id="KW-0597">Phosphoprotein</keyword>
<dbReference type="InterPro" id="IPR011006">
    <property type="entry name" value="CheY-like_superfamily"/>
</dbReference>
<dbReference type="Gene3D" id="1.10.10.60">
    <property type="entry name" value="Homeodomain-like"/>
    <property type="match status" value="2"/>
</dbReference>
<evidence type="ECO:0000259" key="6">
    <source>
        <dbReference type="PROSITE" id="PS01124"/>
    </source>
</evidence>
<keyword evidence="1" id="KW-0805">Transcription regulation</keyword>
<evidence type="ECO:0000313" key="8">
    <source>
        <dbReference type="EMBL" id="OBR62304.1"/>
    </source>
</evidence>
<evidence type="ECO:0000256" key="4">
    <source>
        <dbReference type="PROSITE-ProRule" id="PRU00169"/>
    </source>
</evidence>
<dbReference type="AlphaFoldDB" id="A0A1A5Y9K9"/>
<evidence type="ECO:0000259" key="7">
    <source>
        <dbReference type="PROSITE" id="PS50110"/>
    </source>
</evidence>
<proteinExistence type="predicted"/>
<keyword evidence="9" id="KW-1185">Reference proteome</keyword>
<dbReference type="InterPro" id="IPR018062">
    <property type="entry name" value="HTH_AraC-typ_CS"/>
</dbReference>
<dbReference type="InterPro" id="IPR009057">
    <property type="entry name" value="Homeodomain-like_sf"/>
</dbReference>
<dbReference type="Pfam" id="PF12833">
    <property type="entry name" value="HTH_18"/>
    <property type="match status" value="1"/>
</dbReference>
<dbReference type="GO" id="GO:0003700">
    <property type="term" value="F:DNA-binding transcription factor activity"/>
    <property type="evidence" value="ECO:0007669"/>
    <property type="project" value="InterPro"/>
</dbReference>
<dbReference type="SMART" id="SM00448">
    <property type="entry name" value="REC"/>
    <property type="match status" value="1"/>
</dbReference>
<organism evidence="8 9">
    <name type="scientific">Paenibacillus oryzae</name>
    <dbReference type="NCBI Taxonomy" id="1844972"/>
    <lineage>
        <taxon>Bacteria</taxon>
        <taxon>Bacillati</taxon>
        <taxon>Bacillota</taxon>
        <taxon>Bacilli</taxon>
        <taxon>Bacillales</taxon>
        <taxon>Paenibacillaceae</taxon>
        <taxon>Paenibacillus</taxon>
    </lineage>
</organism>
<dbReference type="OrthoDB" id="9788446at2"/>
<feature type="domain" description="HTH araC/xylS-type" evidence="6">
    <location>
        <begin position="179"/>
        <end position="277"/>
    </location>
</feature>
<keyword evidence="2" id="KW-0238">DNA-binding</keyword>
<dbReference type="STRING" id="1844972.A7K91_01405"/>
<dbReference type="RefSeq" id="WP_068687164.1">
    <property type="nucleotide sequence ID" value="NZ_LYPA01000080.1"/>
</dbReference>
<feature type="region of interest" description="Disordered" evidence="5">
    <location>
        <begin position="126"/>
        <end position="156"/>
    </location>
</feature>
<keyword evidence="3" id="KW-0804">Transcription</keyword>
<dbReference type="Pfam" id="PF00072">
    <property type="entry name" value="Response_reg"/>
    <property type="match status" value="1"/>
</dbReference>
<protein>
    <recommendedName>
        <fullName evidence="10">DNA-binding response regulator</fullName>
    </recommendedName>
</protein>
<feature type="domain" description="Response regulatory" evidence="7">
    <location>
        <begin position="5"/>
        <end position="122"/>
    </location>
</feature>
<feature type="modified residue" description="4-aspartylphosphate" evidence="4">
    <location>
        <position position="57"/>
    </location>
</feature>
<evidence type="ECO:0000256" key="3">
    <source>
        <dbReference type="ARBA" id="ARBA00023163"/>
    </source>
</evidence>
<sequence length="291" mass="32152">MKSPVILVVDDEPNARNGVAATLREWGGTEATVETAVNGADALEQLRQRRFDLLVTDIRMPVMDGIRLLEEVRSLEMLLPCILLTGFAEFAYAQSALRLGAVDYLLKPVRQEQLLEAVGKALAARQQEETSLNSDNSLTGSSDRGLQGPGAGSSSGYPLSSDLVDRSAGQDAVLNPAIAKALIYIKDHIHEGLPIKEVAGHVHLNPSYFSVLFKEEQGINFIDYITEYRLKLAKEMLGSSAMPLDDISEKIGYQTTSYFIKMFKKHTGMTPKHYRDRLRERSKSRRLGGAN</sequence>
<evidence type="ECO:0008006" key="10">
    <source>
        <dbReference type="Google" id="ProtNLM"/>
    </source>
</evidence>
<dbReference type="SUPFAM" id="SSF52172">
    <property type="entry name" value="CheY-like"/>
    <property type="match status" value="1"/>
</dbReference>
<dbReference type="InterPro" id="IPR020449">
    <property type="entry name" value="Tscrpt_reg_AraC-type_HTH"/>
</dbReference>
<dbReference type="Proteomes" id="UP000092024">
    <property type="component" value="Unassembled WGS sequence"/>
</dbReference>
<dbReference type="PROSITE" id="PS00041">
    <property type="entry name" value="HTH_ARAC_FAMILY_1"/>
    <property type="match status" value="1"/>
</dbReference>
<reference evidence="8 9" key="1">
    <citation type="submission" date="2016-05" db="EMBL/GenBank/DDBJ databases">
        <title>Paenibacillus oryzae. sp. nov., isolated from the rice root.</title>
        <authorList>
            <person name="Zhang J."/>
            <person name="Zhang X."/>
        </authorList>
    </citation>
    <scope>NUCLEOTIDE SEQUENCE [LARGE SCALE GENOMIC DNA]</scope>
    <source>
        <strain evidence="8 9">1DrF-4</strain>
    </source>
</reference>
<dbReference type="InterPro" id="IPR018060">
    <property type="entry name" value="HTH_AraC"/>
</dbReference>
<dbReference type="PROSITE" id="PS01124">
    <property type="entry name" value="HTH_ARAC_FAMILY_2"/>
    <property type="match status" value="1"/>
</dbReference>
<evidence type="ECO:0000256" key="1">
    <source>
        <dbReference type="ARBA" id="ARBA00023015"/>
    </source>
</evidence>
<dbReference type="PANTHER" id="PTHR43280:SF10">
    <property type="entry name" value="REGULATORY PROTEIN POCR"/>
    <property type="match status" value="1"/>
</dbReference>
<dbReference type="PROSITE" id="PS50110">
    <property type="entry name" value="RESPONSE_REGULATORY"/>
    <property type="match status" value="1"/>
</dbReference>
<evidence type="ECO:0000313" key="9">
    <source>
        <dbReference type="Proteomes" id="UP000092024"/>
    </source>
</evidence>
<evidence type="ECO:0000256" key="2">
    <source>
        <dbReference type="ARBA" id="ARBA00023125"/>
    </source>
</evidence>
<dbReference type="InterPro" id="IPR001789">
    <property type="entry name" value="Sig_transdc_resp-reg_receiver"/>
</dbReference>